<proteinExistence type="predicted"/>
<dbReference type="OrthoDB" id="3638161at2"/>
<protein>
    <submittedName>
        <fullName evidence="2">Uncharacterized protein</fullName>
    </submittedName>
</protein>
<keyword evidence="3" id="KW-1185">Reference proteome</keyword>
<feature type="compositionally biased region" description="Basic and acidic residues" evidence="1">
    <location>
        <begin position="46"/>
        <end position="68"/>
    </location>
</feature>
<evidence type="ECO:0000313" key="3">
    <source>
        <dbReference type="Proteomes" id="UP000199515"/>
    </source>
</evidence>
<dbReference type="EMBL" id="FNON01000002">
    <property type="protein sequence ID" value="SDX00353.1"/>
    <property type="molecule type" value="Genomic_DNA"/>
</dbReference>
<evidence type="ECO:0000256" key="1">
    <source>
        <dbReference type="SAM" id="MobiDB-lite"/>
    </source>
</evidence>
<organism evidence="2 3">
    <name type="scientific">Amycolatopsis xylanica</name>
    <dbReference type="NCBI Taxonomy" id="589385"/>
    <lineage>
        <taxon>Bacteria</taxon>
        <taxon>Bacillati</taxon>
        <taxon>Actinomycetota</taxon>
        <taxon>Actinomycetes</taxon>
        <taxon>Pseudonocardiales</taxon>
        <taxon>Pseudonocardiaceae</taxon>
        <taxon>Amycolatopsis</taxon>
    </lineage>
</organism>
<evidence type="ECO:0000313" key="2">
    <source>
        <dbReference type="EMBL" id="SDX00353.1"/>
    </source>
</evidence>
<feature type="region of interest" description="Disordered" evidence="1">
    <location>
        <begin position="118"/>
        <end position="153"/>
    </location>
</feature>
<reference evidence="2 3" key="1">
    <citation type="submission" date="2016-10" db="EMBL/GenBank/DDBJ databases">
        <authorList>
            <person name="de Groot N.N."/>
        </authorList>
    </citation>
    <scope>NUCLEOTIDE SEQUENCE [LARGE SCALE GENOMIC DNA]</scope>
    <source>
        <strain evidence="2 3">CPCC 202699</strain>
    </source>
</reference>
<dbReference type="Proteomes" id="UP000199515">
    <property type="component" value="Unassembled WGS sequence"/>
</dbReference>
<feature type="compositionally biased region" description="Basic and acidic residues" evidence="1">
    <location>
        <begin position="118"/>
        <end position="127"/>
    </location>
</feature>
<name>A0A1H2Y565_9PSEU</name>
<feature type="region of interest" description="Disordered" evidence="1">
    <location>
        <begin position="19"/>
        <end position="103"/>
    </location>
</feature>
<gene>
    <name evidence="2" type="ORF">SAMN05421504_10223</name>
</gene>
<accession>A0A1H2Y565</accession>
<sequence length="202" mass="22157">MATAGDSYLSNILRELDEPQAIKAASSTTGGAPAAPRDAPNPHPKPGKDERHDKAETEIEAERRRAREEEEERTNPWAHLNPWEHEEPKPGKGGGSGPGGYKFDDEVIAKKITEWEKLRDDLGDDNNKLSVARDSIRPPSPDQPAAEQAEATKKSIGAAMIHNAKMQDYAQAYIISLKKASGKYVEQDENSRMDRGVGSMDA</sequence>
<dbReference type="AlphaFoldDB" id="A0A1H2Y565"/>
<dbReference type="RefSeq" id="WP_091287968.1">
    <property type="nucleotide sequence ID" value="NZ_FNON01000002.1"/>
</dbReference>
<feature type="compositionally biased region" description="Low complexity" evidence="1">
    <location>
        <begin position="24"/>
        <end position="36"/>
    </location>
</feature>
<feature type="compositionally biased region" description="Gly residues" evidence="1">
    <location>
        <begin position="91"/>
        <end position="100"/>
    </location>
</feature>